<dbReference type="EMBL" id="AHGT01000012">
    <property type="protein sequence ID" value="ESU38543.1"/>
    <property type="molecule type" value="Genomic_DNA"/>
</dbReference>
<reference evidence="3" key="1">
    <citation type="submission" date="2012-02" db="EMBL/GenBank/DDBJ databases">
        <title>Genome sequencing of Giardia lamblia Genotypes A2 and B isolates (DH and GS) and comparative analysis with the genomes of Genotypes A1 and E (WB and Pig).</title>
        <authorList>
            <person name="Adam R."/>
            <person name="Dahlstrom E."/>
            <person name="Martens C."/>
            <person name="Bruno D."/>
            <person name="Barbian K."/>
            <person name="Porcella S.F."/>
            <person name="Nash T."/>
        </authorList>
    </citation>
    <scope>NUCLEOTIDE SEQUENCE</scope>
    <source>
        <strain evidence="3">DH</strain>
    </source>
</reference>
<evidence type="ECO:0000313" key="2">
    <source>
        <dbReference type="EMBL" id="ESU38543.1"/>
    </source>
</evidence>
<dbReference type="VEuPathDB" id="GiardiaDB:QR46_3798"/>
<dbReference type="VEuPathDB" id="GiardiaDB:GL50803_006471"/>
<name>V6THS8_GIAIN</name>
<dbReference type="Proteomes" id="UP000018320">
    <property type="component" value="Unassembled WGS sequence"/>
</dbReference>
<feature type="compositionally biased region" description="Polar residues" evidence="1">
    <location>
        <begin position="88"/>
        <end position="103"/>
    </location>
</feature>
<reference evidence="2 3" key="2">
    <citation type="journal article" date="2013" name="Genome Biol. Evol.">
        <title>Genome sequencing of Giardia lamblia genotypes A2 and B isolates (DH and GS) and comparative analysis with the genomes of genotypes A1 and E (WB and Pig).</title>
        <authorList>
            <person name="Adam R.D."/>
            <person name="Dahlstrom E.W."/>
            <person name="Martens C.A."/>
            <person name="Bruno D.P."/>
            <person name="Barbian K.D."/>
            <person name="Ricklefs S.M."/>
            <person name="Hernandez M.M."/>
            <person name="Narla N.P."/>
            <person name="Patel R.B."/>
            <person name="Porcella S.F."/>
            <person name="Nash T.E."/>
        </authorList>
    </citation>
    <scope>NUCLEOTIDE SEQUENCE [LARGE SCALE GENOMIC DNA]</scope>
    <source>
        <strain evidence="2 3">DH</strain>
    </source>
</reference>
<accession>V6THS8</accession>
<dbReference type="VEuPathDB" id="GiardiaDB:DHA2_152921"/>
<evidence type="ECO:0000313" key="3">
    <source>
        <dbReference type="Proteomes" id="UP000018320"/>
    </source>
</evidence>
<protein>
    <submittedName>
        <fullName evidence="2">Uncharacterized protein</fullName>
    </submittedName>
</protein>
<dbReference type="VEuPathDB" id="GiardiaDB:GL50581_2573"/>
<organism evidence="2 3">
    <name type="scientific">Giardia intestinalis</name>
    <name type="common">Giardia lamblia</name>
    <dbReference type="NCBI Taxonomy" id="5741"/>
    <lineage>
        <taxon>Eukaryota</taxon>
        <taxon>Metamonada</taxon>
        <taxon>Diplomonadida</taxon>
        <taxon>Hexamitidae</taxon>
        <taxon>Giardiinae</taxon>
        <taxon>Giardia</taxon>
    </lineage>
</organism>
<feature type="region of interest" description="Disordered" evidence="1">
    <location>
        <begin position="88"/>
        <end position="118"/>
    </location>
</feature>
<proteinExistence type="predicted"/>
<evidence type="ECO:0000256" key="1">
    <source>
        <dbReference type="SAM" id="MobiDB-lite"/>
    </source>
</evidence>
<gene>
    <name evidence="2" type="ORF">DHA2_152921</name>
</gene>
<dbReference type="AlphaFoldDB" id="V6THS8"/>
<comment type="caution">
    <text evidence="2">The sequence shown here is derived from an EMBL/GenBank/DDBJ whole genome shotgun (WGS) entry which is preliminary data.</text>
</comment>
<sequence>METGELHTTPWQENNASPALLHSIARCKAPNNDDESYTREDAHKSMATDIFEQTMSDQQEDHPHNRDNNPIVHELVAPFVPVEAPIHLTTSKPRLNRSSQGLQPTRKGGEDSVTSPCSLSKSIACVPSSTTTQRKERLLSRSTGCIMSYCEHLRERLKQNRRPRNPHLLEGEGIHDRIDAVLNPDWHMRTKRYPTQQERLQYDYDHLRIISELDLVSAEHCYLTDKGVALADIQSIARRMEYGSIDPVSCITGLSFSPGLSAYKNFQQLTTPQTQKERFGFKGWK</sequence>